<dbReference type="SUPFAM" id="SSF53448">
    <property type="entry name" value="Nucleotide-diphospho-sugar transferases"/>
    <property type="match status" value="1"/>
</dbReference>
<reference evidence="2 3" key="1">
    <citation type="submission" date="2016-01" db="EMBL/GenBank/DDBJ databases">
        <authorList>
            <person name="Mitreva M."/>
            <person name="Pepin K.H."/>
            <person name="Mihindukulasuriya K.A."/>
            <person name="Fulton R."/>
            <person name="Fronick C."/>
            <person name="O'Laughlin M."/>
            <person name="Miner T."/>
            <person name="Herter B."/>
            <person name="Rosa B.A."/>
            <person name="Cordes M."/>
            <person name="Tomlinson C."/>
            <person name="Wollam A."/>
            <person name="Palsikar V.B."/>
            <person name="Mardis E.R."/>
            <person name="Wilson R.K."/>
        </authorList>
    </citation>
    <scope>NUCLEOTIDE SEQUENCE [LARGE SCALE GENOMIC DNA]</scope>
    <source>
        <strain evidence="2 3">KA00071</strain>
    </source>
</reference>
<dbReference type="NCBIfam" id="TIGR04282">
    <property type="entry name" value="glyco_like_cofC"/>
    <property type="match status" value="1"/>
</dbReference>
<comment type="caution">
    <text evidence="2">The sequence shown here is derived from an EMBL/GenBank/DDBJ whole genome shotgun (WGS) entry which is preliminary data.</text>
</comment>
<name>A0ABR5TLJ3_9BACL</name>
<dbReference type="Gene3D" id="3.90.1200.10">
    <property type="match status" value="1"/>
</dbReference>
<dbReference type="InterPro" id="IPR018641">
    <property type="entry name" value="Trfase_1_rSAM/seldom-assoc"/>
</dbReference>
<dbReference type="InterPro" id="IPR029044">
    <property type="entry name" value="Nucleotide-diphossugar_trans"/>
</dbReference>
<keyword evidence="3" id="KW-1185">Reference proteome</keyword>
<evidence type="ECO:0000313" key="2">
    <source>
        <dbReference type="EMBL" id="KXB57714.1"/>
    </source>
</evidence>
<evidence type="ECO:0000259" key="1">
    <source>
        <dbReference type="Pfam" id="PF01636"/>
    </source>
</evidence>
<evidence type="ECO:0000313" key="3">
    <source>
        <dbReference type="Proteomes" id="UP000070467"/>
    </source>
</evidence>
<gene>
    <name evidence="2" type="ORF">HMPREF1871_00792</name>
</gene>
<sequence>MKKICILFTRVPYSGKTKTRLFDFVTRKQAAEIQIKLLQNIYKNLLSLNIDIKIFHNGEKKDDKFMSEILKTNTFYYQKGNNLGEKMYNAFLDVYQTNKPCKIILIGSDIAENINNKIKEAFEKLDKNDIVINPTFDGGYYLVGMKKPIKEIFELEKYGKENVFEKTIEKIKKIGLTYSIGEKALDIDTKEDILAYETGYNKIKLLGKGEYNINFLYEDEKKEKRVLRVNIKSQMNLKNQIQYEYEALKILEKSTVTPKVYEFSQKNKILPYGYLTMQYLEGRVLDYNKDMEAAAYLLGKIHTTKIPDKNNLIIAENPFLMMYEECLNMANIYLNWEKRDLKVSEYIKFFLEKCKKQLNKKEKIEKVCLINTELNNTNFIIGESKEKSYIIDWEKPILGECEQDLAHFLVPTTTFFRTEKILTKKEILDFLKEYEKYNNYNYQKFLKYFTFNCLRGISWSGMAYKEYQEKEKILVDNFIFNKIKSYLDIEFLKNIQKYFKEE</sequence>
<dbReference type="Pfam" id="PF01636">
    <property type="entry name" value="APH"/>
    <property type="match status" value="1"/>
</dbReference>
<dbReference type="InterPro" id="IPR002575">
    <property type="entry name" value="Aminoglycoside_PTrfase"/>
</dbReference>
<organism evidence="2 3">
    <name type="scientific">Gemelliphila asaccharolytica</name>
    <dbReference type="NCBI Taxonomy" id="502393"/>
    <lineage>
        <taxon>Bacteria</taxon>
        <taxon>Bacillati</taxon>
        <taxon>Bacillota</taxon>
        <taxon>Bacilli</taxon>
        <taxon>Bacillales</taxon>
        <taxon>Gemellaceae</taxon>
        <taxon>Gemelliphila</taxon>
    </lineage>
</organism>
<dbReference type="Gene3D" id="3.90.550.10">
    <property type="entry name" value="Spore Coat Polysaccharide Biosynthesis Protein SpsA, Chain A"/>
    <property type="match status" value="1"/>
</dbReference>
<protein>
    <recommendedName>
        <fullName evidence="1">Aminoglycoside phosphotransferase domain-containing protein</fullName>
    </recommendedName>
</protein>
<accession>A0ABR5TLJ3</accession>
<dbReference type="EMBL" id="LSDB01000035">
    <property type="protein sequence ID" value="KXB57714.1"/>
    <property type="molecule type" value="Genomic_DNA"/>
</dbReference>
<dbReference type="SUPFAM" id="SSF56112">
    <property type="entry name" value="Protein kinase-like (PK-like)"/>
    <property type="match status" value="1"/>
</dbReference>
<dbReference type="InterPro" id="IPR011009">
    <property type="entry name" value="Kinase-like_dom_sf"/>
</dbReference>
<dbReference type="Proteomes" id="UP000070467">
    <property type="component" value="Unassembled WGS sequence"/>
</dbReference>
<feature type="domain" description="Aminoglycoside phosphotransferase" evidence="1">
    <location>
        <begin position="203"/>
        <end position="413"/>
    </location>
</feature>
<dbReference type="PANTHER" id="PTHR36529">
    <property type="entry name" value="SLL1095 PROTEIN"/>
    <property type="match status" value="1"/>
</dbReference>
<dbReference type="PANTHER" id="PTHR36529:SF1">
    <property type="entry name" value="GLYCOSYLTRANSFERASE"/>
    <property type="match status" value="1"/>
</dbReference>
<dbReference type="Pfam" id="PF09837">
    <property type="entry name" value="DUF2064"/>
    <property type="match status" value="1"/>
</dbReference>
<proteinExistence type="predicted"/>
<dbReference type="RefSeq" id="WP_066130248.1">
    <property type="nucleotide sequence ID" value="NZ_KQ959885.1"/>
</dbReference>